<reference evidence="1" key="1">
    <citation type="submission" date="2022-09" db="EMBL/GenBank/DDBJ databases">
        <title>Intensive care unit water sources are persistently colonized with multi-drug resistant bacteria and are the site of extensive horizontal gene transfer of antibiotic resistance genes.</title>
        <authorList>
            <person name="Diorio-Toth L."/>
        </authorList>
    </citation>
    <scope>NUCLEOTIDE SEQUENCE</scope>
    <source>
        <strain evidence="1">GD03686</strain>
    </source>
</reference>
<gene>
    <name evidence="1" type="ORF">N5J23_18315</name>
</gene>
<dbReference type="Proteomes" id="UP001161294">
    <property type="component" value="Unassembled WGS sequence"/>
</dbReference>
<dbReference type="RefSeq" id="WP_279897854.1">
    <property type="nucleotide sequence ID" value="NZ_JAOCIA010000084.1"/>
</dbReference>
<evidence type="ECO:0000313" key="2">
    <source>
        <dbReference type="Proteomes" id="UP001161294"/>
    </source>
</evidence>
<organism evidence="1 2">
    <name type="scientific">Comamonas aquatica</name>
    <dbReference type="NCBI Taxonomy" id="225991"/>
    <lineage>
        <taxon>Bacteria</taxon>
        <taxon>Pseudomonadati</taxon>
        <taxon>Pseudomonadota</taxon>
        <taxon>Betaproteobacteria</taxon>
        <taxon>Burkholderiales</taxon>
        <taxon>Comamonadaceae</taxon>
        <taxon>Comamonas</taxon>
    </lineage>
</organism>
<dbReference type="EMBL" id="JAOCJW010000084">
    <property type="protein sequence ID" value="MDH2007450.1"/>
    <property type="molecule type" value="Genomic_DNA"/>
</dbReference>
<dbReference type="SUPFAM" id="SSF48295">
    <property type="entry name" value="TrpR-like"/>
    <property type="match status" value="1"/>
</dbReference>
<dbReference type="InterPro" id="IPR010921">
    <property type="entry name" value="Trp_repressor/repl_initiator"/>
</dbReference>
<dbReference type="GO" id="GO:0006313">
    <property type="term" value="P:DNA transposition"/>
    <property type="evidence" value="ECO:0007669"/>
    <property type="project" value="InterPro"/>
</dbReference>
<dbReference type="GO" id="GO:0043565">
    <property type="term" value="F:sequence-specific DNA binding"/>
    <property type="evidence" value="ECO:0007669"/>
    <property type="project" value="InterPro"/>
</dbReference>
<dbReference type="InterPro" id="IPR002514">
    <property type="entry name" value="Transposase_8"/>
</dbReference>
<sequence>MRNGKRIYVSAFKAWLVEQAHRPDISVAGLALRHGVNANQLRSWMKLEHWQSSPHTLLPVTVVADARPAEVVATTNARQPEAVMEIEVCGTVIRLRGPVDTEQLKAVLAVLRS</sequence>
<dbReference type="Pfam" id="PF01527">
    <property type="entry name" value="HTH_Tnp_1"/>
    <property type="match status" value="1"/>
</dbReference>
<proteinExistence type="predicted"/>
<name>A0AA43AYD8_9BURK</name>
<accession>A0AA43AYD8</accession>
<comment type="caution">
    <text evidence="1">The sequence shown here is derived from an EMBL/GenBank/DDBJ whole genome shotgun (WGS) entry which is preliminary data.</text>
</comment>
<dbReference type="AlphaFoldDB" id="A0AA43AYD8"/>
<protein>
    <submittedName>
        <fullName evidence="1">Transposase</fullName>
    </submittedName>
</protein>
<evidence type="ECO:0000313" key="1">
    <source>
        <dbReference type="EMBL" id="MDH2007450.1"/>
    </source>
</evidence>
<dbReference type="GO" id="GO:0004803">
    <property type="term" value="F:transposase activity"/>
    <property type="evidence" value="ECO:0007669"/>
    <property type="project" value="InterPro"/>
</dbReference>
<dbReference type="NCBIfam" id="NF047595">
    <property type="entry name" value="IS66_ISRel24_TnpA"/>
    <property type="match status" value="1"/>
</dbReference>